<evidence type="ECO:0000313" key="2">
    <source>
        <dbReference type="EMBL" id="KAF9465781.1"/>
    </source>
</evidence>
<sequence length="241" mass="26756">MATCPDCTTGCLLNGEPTGIISTQGAYFAQAPGNYSLAIRLNCDVWIPDYFAGRPFMSADDMALPPPAGAMTAISRWIRFILIVIRGIPGLIRNRNSVVDERLAKFIHTIQEERKYKKIGAVGYCFGGAAAIRAGSTDLIHTAVVCHPGRFTLDQVKAIKIPTSWVCAQEDMFFSDSFRNKVEAEFAQRKDGESFIDYEFQNLGTTHGFAIRPNLANPELKESYQKAFEQTVGWFNKTLVI</sequence>
<dbReference type="PANTHER" id="PTHR17630">
    <property type="entry name" value="DIENELACTONE HYDROLASE"/>
    <property type="match status" value="1"/>
</dbReference>
<organism evidence="2 3">
    <name type="scientific">Collybia nuda</name>
    <dbReference type="NCBI Taxonomy" id="64659"/>
    <lineage>
        <taxon>Eukaryota</taxon>
        <taxon>Fungi</taxon>
        <taxon>Dikarya</taxon>
        <taxon>Basidiomycota</taxon>
        <taxon>Agaricomycotina</taxon>
        <taxon>Agaricomycetes</taxon>
        <taxon>Agaricomycetidae</taxon>
        <taxon>Agaricales</taxon>
        <taxon>Tricholomatineae</taxon>
        <taxon>Clitocybaceae</taxon>
        <taxon>Collybia</taxon>
    </lineage>
</organism>
<feature type="domain" description="Dienelactone hydrolase" evidence="1">
    <location>
        <begin position="93"/>
        <end position="238"/>
    </location>
</feature>
<dbReference type="InterPro" id="IPR029058">
    <property type="entry name" value="AB_hydrolase_fold"/>
</dbReference>
<dbReference type="InterPro" id="IPR002925">
    <property type="entry name" value="Dienelactn_hydro"/>
</dbReference>
<evidence type="ECO:0000259" key="1">
    <source>
        <dbReference type="Pfam" id="PF01738"/>
    </source>
</evidence>
<proteinExistence type="predicted"/>
<dbReference type="Pfam" id="PF01738">
    <property type="entry name" value="DLH"/>
    <property type="match status" value="1"/>
</dbReference>
<dbReference type="EMBL" id="MU150245">
    <property type="protein sequence ID" value="KAF9465781.1"/>
    <property type="molecule type" value="Genomic_DNA"/>
</dbReference>
<dbReference type="OrthoDB" id="10019231at2759"/>
<reference evidence="2" key="1">
    <citation type="submission" date="2020-11" db="EMBL/GenBank/DDBJ databases">
        <authorList>
            <consortium name="DOE Joint Genome Institute"/>
            <person name="Ahrendt S."/>
            <person name="Riley R."/>
            <person name="Andreopoulos W."/>
            <person name="Labutti K."/>
            <person name="Pangilinan J."/>
            <person name="Ruiz-Duenas F.J."/>
            <person name="Barrasa J.M."/>
            <person name="Sanchez-Garcia M."/>
            <person name="Camarero S."/>
            <person name="Miyauchi S."/>
            <person name="Serrano A."/>
            <person name="Linde D."/>
            <person name="Babiker R."/>
            <person name="Drula E."/>
            <person name="Ayuso-Fernandez I."/>
            <person name="Pacheco R."/>
            <person name="Padilla G."/>
            <person name="Ferreira P."/>
            <person name="Barriuso J."/>
            <person name="Kellner H."/>
            <person name="Castanera R."/>
            <person name="Alfaro M."/>
            <person name="Ramirez L."/>
            <person name="Pisabarro A.G."/>
            <person name="Kuo A."/>
            <person name="Tritt A."/>
            <person name="Lipzen A."/>
            <person name="He G."/>
            <person name="Yan M."/>
            <person name="Ng V."/>
            <person name="Cullen D."/>
            <person name="Martin F."/>
            <person name="Rosso M.-N."/>
            <person name="Henrissat B."/>
            <person name="Hibbett D."/>
            <person name="Martinez A.T."/>
            <person name="Grigoriev I.V."/>
        </authorList>
    </citation>
    <scope>NUCLEOTIDE SEQUENCE</scope>
    <source>
        <strain evidence="2">CBS 247.69</strain>
    </source>
</reference>
<accession>A0A9P5YDB3</accession>
<dbReference type="GO" id="GO:0016787">
    <property type="term" value="F:hydrolase activity"/>
    <property type="evidence" value="ECO:0007669"/>
    <property type="project" value="InterPro"/>
</dbReference>
<name>A0A9P5YDB3_9AGAR</name>
<dbReference type="AlphaFoldDB" id="A0A9P5YDB3"/>
<dbReference type="Gene3D" id="3.40.50.1820">
    <property type="entry name" value="alpha/beta hydrolase"/>
    <property type="match status" value="1"/>
</dbReference>
<dbReference type="PANTHER" id="PTHR17630:SF44">
    <property type="entry name" value="PROTEIN AIM2"/>
    <property type="match status" value="1"/>
</dbReference>
<gene>
    <name evidence="2" type="ORF">BDZ94DRAFT_1253152</name>
</gene>
<dbReference type="SUPFAM" id="SSF53474">
    <property type="entry name" value="alpha/beta-Hydrolases"/>
    <property type="match status" value="1"/>
</dbReference>
<evidence type="ECO:0000313" key="3">
    <source>
        <dbReference type="Proteomes" id="UP000807353"/>
    </source>
</evidence>
<protein>
    <recommendedName>
        <fullName evidence="1">Dienelactone hydrolase domain-containing protein</fullName>
    </recommendedName>
</protein>
<keyword evidence="3" id="KW-1185">Reference proteome</keyword>
<dbReference type="Proteomes" id="UP000807353">
    <property type="component" value="Unassembled WGS sequence"/>
</dbReference>
<comment type="caution">
    <text evidence="2">The sequence shown here is derived from an EMBL/GenBank/DDBJ whole genome shotgun (WGS) entry which is preliminary data.</text>
</comment>